<evidence type="ECO:0000313" key="2">
    <source>
        <dbReference type="EMBL" id="KAE8978744.1"/>
    </source>
</evidence>
<sequence length="64" mass="7009">MCLCFLCRFSMLPNFSPACLVESVTSTRYGALRNVLSMVLVSRLPYSTTLRGGASCSATLRSLR</sequence>
<gene>
    <name evidence="3" type="ORF">PR001_g9849</name>
    <name evidence="2" type="ORF">PR002_g24625</name>
    <name evidence="4" type="ORF">PR003_g22868</name>
</gene>
<evidence type="ECO:0000313" key="7">
    <source>
        <dbReference type="Proteomes" id="UP000435112"/>
    </source>
</evidence>
<feature type="signal peptide" evidence="1">
    <location>
        <begin position="1"/>
        <end position="18"/>
    </location>
</feature>
<keyword evidence="6" id="KW-1185">Reference proteome</keyword>
<dbReference type="EMBL" id="QXFT01002333">
    <property type="protein sequence ID" value="KAE9299945.1"/>
    <property type="molecule type" value="Genomic_DNA"/>
</dbReference>
<name>A0A6A3MMQ1_9STRA</name>
<dbReference type="Proteomes" id="UP000435112">
    <property type="component" value="Unassembled WGS sequence"/>
</dbReference>
<evidence type="ECO:0000313" key="3">
    <source>
        <dbReference type="EMBL" id="KAE9034175.1"/>
    </source>
</evidence>
<proteinExistence type="predicted"/>
<dbReference type="Proteomes" id="UP000434957">
    <property type="component" value="Unassembled WGS sequence"/>
</dbReference>
<dbReference type="Proteomes" id="UP000429607">
    <property type="component" value="Unassembled WGS sequence"/>
</dbReference>
<evidence type="ECO:0000313" key="4">
    <source>
        <dbReference type="EMBL" id="KAE9299945.1"/>
    </source>
</evidence>
<feature type="chain" id="PRO_5036165153" description="Secreted protein" evidence="1">
    <location>
        <begin position="19"/>
        <end position="64"/>
    </location>
</feature>
<evidence type="ECO:0008006" key="8">
    <source>
        <dbReference type="Google" id="ProtNLM"/>
    </source>
</evidence>
<dbReference type="EMBL" id="QXFU01003061">
    <property type="protein sequence ID" value="KAE8978744.1"/>
    <property type="molecule type" value="Genomic_DNA"/>
</dbReference>
<dbReference type="EMBL" id="QXFV01000559">
    <property type="protein sequence ID" value="KAE9034175.1"/>
    <property type="molecule type" value="Genomic_DNA"/>
</dbReference>
<reference evidence="5 7" key="1">
    <citation type="submission" date="2018-09" db="EMBL/GenBank/DDBJ databases">
        <title>Genomic investigation of the strawberry pathogen Phytophthora fragariae indicates pathogenicity is determined by transcriptional variation in three key races.</title>
        <authorList>
            <person name="Adams T.M."/>
            <person name="Armitage A.D."/>
            <person name="Sobczyk M.K."/>
            <person name="Bates H.J."/>
            <person name="Dunwell J.M."/>
            <person name="Nellist C.F."/>
            <person name="Harrison R.J."/>
        </authorList>
    </citation>
    <scope>NUCLEOTIDE SEQUENCE [LARGE SCALE GENOMIC DNA]</scope>
    <source>
        <strain evidence="3 5">SCRP249</strain>
        <strain evidence="2 7">SCRP324</strain>
        <strain evidence="4 6">SCRP333</strain>
    </source>
</reference>
<keyword evidence="1" id="KW-0732">Signal</keyword>
<comment type="caution">
    <text evidence="3">The sequence shown here is derived from an EMBL/GenBank/DDBJ whole genome shotgun (WGS) entry which is preliminary data.</text>
</comment>
<evidence type="ECO:0000313" key="6">
    <source>
        <dbReference type="Proteomes" id="UP000434957"/>
    </source>
</evidence>
<accession>A0A6A3MMQ1</accession>
<evidence type="ECO:0000313" key="5">
    <source>
        <dbReference type="Proteomes" id="UP000429607"/>
    </source>
</evidence>
<organism evidence="3 5">
    <name type="scientific">Phytophthora rubi</name>
    <dbReference type="NCBI Taxonomy" id="129364"/>
    <lineage>
        <taxon>Eukaryota</taxon>
        <taxon>Sar</taxon>
        <taxon>Stramenopiles</taxon>
        <taxon>Oomycota</taxon>
        <taxon>Peronosporomycetes</taxon>
        <taxon>Peronosporales</taxon>
        <taxon>Peronosporaceae</taxon>
        <taxon>Phytophthora</taxon>
    </lineage>
</organism>
<protein>
    <recommendedName>
        <fullName evidence="8">Secreted protein</fullName>
    </recommendedName>
</protein>
<dbReference type="AlphaFoldDB" id="A0A6A3MMQ1"/>
<evidence type="ECO:0000256" key="1">
    <source>
        <dbReference type="SAM" id="SignalP"/>
    </source>
</evidence>